<keyword evidence="7" id="KW-1185">Reference proteome</keyword>
<evidence type="ECO:0000256" key="3">
    <source>
        <dbReference type="ARBA" id="ARBA00022964"/>
    </source>
</evidence>
<feature type="binding site" evidence="5">
    <location>
        <position position="73"/>
    </location>
    <ligand>
        <name>Fe cation</name>
        <dbReference type="ChEBI" id="CHEBI:24875"/>
        <note>catalytic</note>
    </ligand>
</feature>
<dbReference type="GO" id="GO:0009570">
    <property type="term" value="C:chloroplast stroma"/>
    <property type="evidence" value="ECO:0007669"/>
    <property type="project" value="TreeGrafter"/>
</dbReference>
<proteinExistence type="inferred from homology"/>
<dbReference type="GO" id="GO:0016121">
    <property type="term" value="P:carotene catabolic process"/>
    <property type="evidence" value="ECO:0007669"/>
    <property type="project" value="TreeGrafter"/>
</dbReference>
<dbReference type="GO" id="GO:0046872">
    <property type="term" value="F:metal ion binding"/>
    <property type="evidence" value="ECO:0007669"/>
    <property type="project" value="UniProtKB-KW"/>
</dbReference>
<keyword evidence="4 5" id="KW-0408">Iron</keyword>
<accession>A0AAD8PBC4</accession>
<dbReference type="InterPro" id="IPR004294">
    <property type="entry name" value="Carotenoid_Oase"/>
</dbReference>
<keyword evidence="3" id="KW-0560">Oxidoreductase</keyword>
<comment type="cofactor">
    <cofactor evidence="5">
        <name>Fe(2+)</name>
        <dbReference type="ChEBI" id="CHEBI:29033"/>
    </cofactor>
    <text evidence="5">Binds 1 Fe(2+) ion per subunit.</text>
</comment>
<dbReference type="PANTHER" id="PTHR10543">
    <property type="entry name" value="BETA-CAROTENE DIOXYGENASE"/>
    <property type="match status" value="1"/>
</dbReference>
<dbReference type="EMBL" id="JAUHHV010000001">
    <property type="protein sequence ID" value="KAK1439441.1"/>
    <property type="molecule type" value="Genomic_DNA"/>
</dbReference>
<dbReference type="GO" id="GO:0010436">
    <property type="term" value="F:carotenoid dioxygenase activity"/>
    <property type="evidence" value="ECO:0007669"/>
    <property type="project" value="TreeGrafter"/>
</dbReference>
<feature type="binding site" evidence="5">
    <location>
        <position position="8"/>
    </location>
    <ligand>
        <name>Fe cation</name>
        <dbReference type="ChEBI" id="CHEBI:24875"/>
        <note>catalytic</note>
    </ligand>
</feature>
<evidence type="ECO:0000313" key="6">
    <source>
        <dbReference type="EMBL" id="KAK1439441.1"/>
    </source>
</evidence>
<gene>
    <name evidence="6" type="ORF">QVD17_05259</name>
</gene>
<sequence>MKHTSLTHDLAITQKYAIICDIQIQFCPINLIRGKRLVHVDTQKVPRIGVLPRYATGESNIRWFEVPGFNIFHTVNAWDETDEEGGEVEVLVAPNILSIQHFFERVDQIHGESEDSFGNWTVSEERPLESRLMRVSGVVKLDIEASEGNEDQNECTMACMPDV</sequence>
<evidence type="ECO:0000256" key="2">
    <source>
        <dbReference type="ARBA" id="ARBA00022723"/>
    </source>
</evidence>
<protein>
    <submittedName>
        <fullName evidence="6">Uncharacterized protein</fullName>
    </submittedName>
</protein>
<organism evidence="6 7">
    <name type="scientific">Tagetes erecta</name>
    <name type="common">African marigold</name>
    <dbReference type="NCBI Taxonomy" id="13708"/>
    <lineage>
        <taxon>Eukaryota</taxon>
        <taxon>Viridiplantae</taxon>
        <taxon>Streptophyta</taxon>
        <taxon>Embryophyta</taxon>
        <taxon>Tracheophyta</taxon>
        <taxon>Spermatophyta</taxon>
        <taxon>Magnoliopsida</taxon>
        <taxon>eudicotyledons</taxon>
        <taxon>Gunneridae</taxon>
        <taxon>Pentapetalae</taxon>
        <taxon>asterids</taxon>
        <taxon>campanulids</taxon>
        <taxon>Asterales</taxon>
        <taxon>Asteraceae</taxon>
        <taxon>Asteroideae</taxon>
        <taxon>Heliantheae alliance</taxon>
        <taxon>Tageteae</taxon>
        <taxon>Tagetes</taxon>
    </lineage>
</organism>
<dbReference type="PANTHER" id="PTHR10543:SF46">
    <property type="entry name" value="CAROTENOID CLEAVAGE DIOXYGENASE 4, CHLOROPLASTIC-RELATED"/>
    <property type="match status" value="1"/>
</dbReference>
<keyword evidence="2 5" id="KW-0479">Metal-binding</keyword>
<dbReference type="AlphaFoldDB" id="A0AAD8PBC4"/>
<evidence type="ECO:0000256" key="5">
    <source>
        <dbReference type="PIRSR" id="PIRSR604294-1"/>
    </source>
</evidence>
<dbReference type="Proteomes" id="UP001229421">
    <property type="component" value="Unassembled WGS sequence"/>
</dbReference>
<evidence type="ECO:0000256" key="1">
    <source>
        <dbReference type="ARBA" id="ARBA00006787"/>
    </source>
</evidence>
<name>A0AAD8PBC4_TARER</name>
<reference evidence="6" key="1">
    <citation type="journal article" date="2023" name="bioRxiv">
        <title>Improved chromosome-level genome assembly for marigold (Tagetes erecta).</title>
        <authorList>
            <person name="Jiang F."/>
            <person name="Yuan L."/>
            <person name="Wang S."/>
            <person name="Wang H."/>
            <person name="Xu D."/>
            <person name="Wang A."/>
            <person name="Fan W."/>
        </authorList>
    </citation>
    <scope>NUCLEOTIDE SEQUENCE</scope>
    <source>
        <strain evidence="6">WSJ</strain>
        <tissue evidence="6">Leaf</tissue>
    </source>
</reference>
<evidence type="ECO:0000313" key="7">
    <source>
        <dbReference type="Proteomes" id="UP001229421"/>
    </source>
</evidence>
<evidence type="ECO:0000256" key="4">
    <source>
        <dbReference type="ARBA" id="ARBA00023004"/>
    </source>
</evidence>
<keyword evidence="3" id="KW-0223">Dioxygenase</keyword>
<comment type="caution">
    <text evidence="6">The sequence shown here is derived from an EMBL/GenBank/DDBJ whole genome shotgun (WGS) entry which is preliminary data.</text>
</comment>
<dbReference type="Pfam" id="PF03055">
    <property type="entry name" value="RPE65"/>
    <property type="match status" value="1"/>
</dbReference>
<comment type="similarity">
    <text evidence="1">Belongs to the carotenoid oxygenase family.</text>
</comment>